<protein>
    <submittedName>
        <fullName evidence="2">HD family phosphohydrolase</fullName>
    </submittedName>
</protein>
<dbReference type="CDD" id="cd00077">
    <property type="entry name" value="HDc"/>
    <property type="match status" value="1"/>
</dbReference>
<proteinExistence type="predicted"/>
<dbReference type="InterPro" id="IPR006674">
    <property type="entry name" value="HD_domain"/>
</dbReference>
<dbReference type="PANTHER" id="PTHR43155:SF2">
    <property type="entry name" value="CYCLIC DI-GMP PHOSPHODIESTERASE PA4108"/>
    <property type="match status" value="1"/>
</dbReference>
<evidence type="ECO:0000259" key="1">
    <source>
        <dbReference type="Pfam" id="PF01966"/>
    </source>
</evidence>
<name>A0ABQ5N4X9_9CLOT</name>
<sequence length="330" mass="37083">MKLVMTSNKIIGAVLANPIYMENGIMFLNRGNKITESVVTRLKRMNVTTLYIEDGNDEITLQEVLPAPIKLRAIKALKEIFEEVQKREYVDDKKAAAIVADVMSNINLSENATMISNLAPNDDISKLAVHSLDVTMLTLMVGIRKKYDEKKLMRLGMAALLHDIGKLFTNDKAHVKKGRALLKANSAIMSTTYMAVYYMYEREDGDGLFKTPAENVHEFAKILGICNEYINEISGSGQKLTLPHVAIEKITAEAISKYGSEVYKDFLDSVYCYPNGLQVRLNNKQKAVVVMQNSGFTTRPVLAVETNNSYKFCNLMEPKNLTLFIEEVMM</sequence>
<dbReference type="SUPFAM" id="SSF109604">
    <property type="entry name" value="HD-domain/PDEase-like"/>
    <property type="match status" value="1"/>
</dbReference>
<evidence type="ECO:0000313" key="3">
    <source>
        <dbReference type="Proteomes" id="UP001208567"/>
    </source>
</evidence>
<evidence type="ECO:0000313" key="2">
    <source>
        <dbReference type="EMBL" id="GLC30266.1"/>
    </source>
</evidence>
<dbReference type="Pfam" id="PF01966">
    <property type="entry name" value="HD"/>
    <property type="match status" value="1"/>
</dbReference>
<dbReference type="RefSeq" id="WP_264849530.1">
    <property type="nucleotide sequence ID" value="NZ_BRXR01000001.1"/>
</dbReference>
<comment type="caution">
    <text evidence="2">The sequence shown here is derived from an EMBL/GenBank/DDBJ whole genome shotgun (WGS) entry which is preliminary data.</text>
</comment>
<accession>A0ABQ5N4X9</accession>
<dbReference type="EMBL" id="BRXR01000001">
    <property type="protein sequence ID" value="GLC30266.1"/>
    <property type="molecule type" value="Genomic_DNA"/>
</dbReference>
<reference evidence="2 3" key="1">
    <citation type="journal article" date="2024" name="Int. J. Syst. Evol. Microbiol.">
        <title>Clostridium omnivorum sp. nov., isolated from anoxic soil under the treatment of reductive soil disinfestation.</title>
        <authorList>
            <person name="Ueki A."/>
            <person name="Tonouchi A."/>
            <person name="Kaku N."/>
            <person name="Honma S."/>
            <person name="Ueki K."/>
        </authorList>
    </citation>
    <scope>NUCLEOTIDE SEQUENCE [LARGE SCALE GENOMIC DNA]</scope>
    <source>
        <strain evidence="2 3">E14</strain>
    </source>
</reference>
<gene>
    <name evidence="2" type="ORF">bsdE14_16760</name>
</gene>
<keyword evidence="3" id="KW-1185">Reference proteome</keyword>
<dbReference type="Gene3D" id="1.10.3210.10">
    <property type="entry name" value="Hypothetical protein af1432"/>
    <property type="match status" value="1"/>
</dbReference>
<dbReference type="InterPro" id="IPR003607">
    <property type="entry name" value="HD/PDEase_dom"/>
</dbReference>
<feature type="domain" description="HD" evidence="1">
    <location>
        <begin position="129"/>
        <end position="189"/>
    </location>
</feature>
<dbReference type="Proteomes" id="UP001208567">
    <property type="component" value="Unassembled WGS sequence"/>
</dbReference>
<dbReference type="PANTHER" id="PTHR43155">
    <property type="entry name" value="CYCLIC DI-GMP PHOSPHODIESTERASE PA4108-RELATED"/>
    <property type="match status" value="1"/>
</dbReference>
<organism evidence="2 3">
    <name type="scientific">Clostridium omnivorum</name>
    <dbReference type="NCBI Taxonomy" id="1604902"/>
    <lineage>
        <taxon>Bacteria</taxon>
        <taxon>Bacillati</taxon>
        <taxon>Bacillota</taxon>
        <taxon>Clostridia</taxon>
        <taxon>Eubacteriales</taxon>
        <taxon>Clostridiaceae</taxon>
        <taxon>Clostridium</taxon>
    </lineage>
</organism>